<proteinExistence type="predicted"/>
<keyword evidence="2" id="KW-1185">Reference proteome</keyword>
<organism evidence="1 2">
    <name type="scientific">Planctomicrobium piriforme</name>
    <dbReference type="NCBI Taxonomy" id="1576369"/>
    <lineage>
        <taxon>Bacteria</taxon>
        <taxon>Pseudomonadati</taxon>
        <taxon>Planctomycetota</taxon>
        <taxon>Planctomycetia</taxon>
        <taxon>Planctomycetales</taxon>
        <taxon>Planctomycetaceae</taxon>
        <taxon>Planctomicrobium</taxon>
    </lineage>
</organism>
<accession>A0A1I3M4E9</accession>
<protein>
    <submittedName>
        <fullName evidence="1">Uncharacterized protein</fullName>
    </submittedName>
</protein>
<sequence length="122" mass="14242">MARCDQGYLCEVCGREVPNITQSDLYLRFVIGEIDGRQLLAAPERHLRCNPTLSQFIVADKFEPVTVEGPFAKEFLDSEDVCRREEVVTRGWRRLQELQTLRIPIHQYPLPEFQRERPGEPK</sequence>
<dbReference type="STRING" id="1576369.SAMN05421753_113153"/>
<dbReference type="AlphaFoldDB" id="A0A1I3M4E9"/>
<dbReference type="EMBL" id="FOQD01000013">
    <property type="protein sequence ID" value="SFI91797.1"/>
    <property type="molecule type" value="Genomic_DNA"/>
</dbReference>
<evidence type="ECO:0000313" key="1">
    <source>
        <dbReference type="EMBL" id="SFI91797.1"/>
    </source>
</evidence>
<gene>
    <name evidence="1" type="ORF">SAMN05421753_113153</name>
</gene>
<reference evidence="2" key="1">
    <citation type="submission" date="2016-10" db="EMBL/GenBank/DDBJ databases">
        <authorList>
            <person name="Varghese N."/>
            <person name="Submissions S."/>
        </authorList>
    </citation>
    <scope>NUCLEOTIDE SEQUENCE [LARGE SCALE GENOMIC DNA]</scope>
    <source>
        <strain evidence="2">DSM 26348</strain>
    </source>
</reference>
<name>A0A1I3M4E9_9PLAN</name>
<dbReference type="Proteomes" id="UP000199518">
    <property type="component" value="Unassembled WGS sequence"/>
</dbReference>
<evidence type="ECO:0000313" key="2">
    <source>
        <dbReference type="Proteomes" id="UP000199518"/>
    </source>
</evidence>
<dbReference type="OrthoDB" id="277094at2"/>
<dbReference type="RefSeq" id="WP_092052565.1">
    <property type="nucleotide sequence ID" value="NZ_FOQD01000013.1"/>
</dbReference>